<feature type="compositionally biased region" description="Polar residues" evidence="1">
    <location>
        <begin position="1"/>
        <end position="29"/>
    </location>
</feature>
<evidence type="ECO:0000256" key="1">
    <source>
        <dbReference type="SAM" id="MobiDB-lite"/>
    </source>
</evidence>
<evidence type="ECO:0000313" key="3">
    <source>
        <dbReference type="EMBL" id="GFH38304.1"/>
    </source>
</evidence>
<organism evidence="3 4">
    <name type="scientific">Streptomyces pacificus</name>
    <dbReference type="NCBI Taxonomy" id="2705029"/>
    <lineage>
        <taxon>Bacteria</taxon>
        <taxon>Bacillati</taxon>
        <taxon>Actinomycetota</taxon>
        <taxon>Actinomycetes</taxon>
        <taxon>Kitasatosporales</taxon>
        <taxon>Streptomycetaceae</taxon>
        <taxon>Streptomyces</taxon>
    </lineage>
</organism>
<dbReference type="AlphaFoldDB" id="A0A6A0B1Z1"/>
<reference evidence="3 4" key="1">
    <citation type="submission" date="2020-02" db="EMBL/GenBank/DDBJ databases">
        <title>Whole Genome Shotgun Sequence of Streptomyces sp. strain CWH03.</title>
        <authorList>
            <person name="Dohra H."/>
            <person name="Kodani S."/>
            <person name="Yamamura H."/>
        </authorList>
    </citation>
    <scope>NUCLEOTIDE SEQUENCE [LARGE SCALE GENOMIC DNA]</scope>
    <source>
        <strain evidence="3 4">CWH03</strain>
    </source>
</reference>
<name>A0A6A0B1Z1_9ACTN</name>
<dbReference type="GO" id="GO:0050135">
    <property type="term" value="F:NADP+ nucleosidase activity"/>
    <property type="evidence" value="ECO:0007669"/>
    <property type="project" value="InterPro"/>
</dbReference>
<dbReference type="EMBL" id="BLLG01000015">
    <property type="protein sequence ID" value="GFH38304.1"/>
    <property type="molecule type" value="Genomic_DNA"/>
</dbReference>
<evidence type="ECO:0000313" key="4">
    <source>
        <dbReference type="Proteomes" id="UP000484988"/>
    </source>
</evidence>
<sequence>MSQGYTTGENNQNFFGGTNSNIGYNVHNTPQQQQQPAGGQEAARAAQAQAQAQADHGRSRSVFVVHGRDEEVRTAMFGLLRRLDLRPLEWERLVRGAGGTAPFLGEVVEKALSQAQAALVLLTPDDVAMLHPHLMGFNEQPHEVRLTGQPRQNVLIELGMALMAYPERTIIVQVGQVRPASDLAGRNVVHFDGSEAAVSKIVERLKGAHCDLDDTRPDWRDISYFTRLAAYHRLA</sequence>
<dbReference type="Pfam" id="PF10137">
    <property type="entry name" value="CAP12-PCTIR_TIR"/>
    <property type="match status" value="1"/>
</dbReference>
<dbReference type="InterPro" id="IPR019302">
    <property type="entry name" value="CAP12/PCTIR_TIR_dom"/>
</dbReference>
<comment type="caution">
    <text evidence="3">The sequence shown here is derived from an EMBL/GenBank/DDBJ whole genome shotgun (WGS) entry which is preliminary data.</text>
</comment>
<accession>A0A6A0B1Z1</accession>
<proteinExistence type="predicted"/>
<gene>
    <name evidence="3" type="ORF">SCWH03_45460</name>
</gene>
<protein>
    <submittedName>
        <fullName evidence="3">Nucleotide-binding protein</fullName>
    </submittedName>
</protein>
<evidence type="ECO:0000259" key="2">
    <source>
        <dbReference type="Pfam" id="PF10137"/>
    </source>
</evidence>
<feature type="region of interest" description="Disordered" evidence="1">
    <location>
        <begin position="1"/>
        <end position="61"/>
    </location>
</feature>
<keyword evidence="4" id="KW-1185">Reference proteome</keyword>
<dbReference type="Proteomes" id="UP000484988">
    <property type="component" value="Unassembled WGS sequence"/>
</dbReference>
<feature type="compositionally biased region" description="Low complexity" evidence="1">
    <location>
        <begin position="30"/>
        <end position="54"/>
    </location>
</feature>
<feature type="domain" description="CD-NTase-associated protein 12/Pycsar effector protein TIR" evidence="2">
    <location>
        <begin position="62"/>
        <end position="192"/>
    </location>
</feature>